<reference evidence="6" key="2">
    <citation type="submission" date="2021-12" db="EMBL/GenBank/DDBJ databases">
        <title>Resequencing data analysis of finger millet.</title>
        <authorList>
            <person name="Hatakeyama M."/>
            <person name="Aluri S."/>
            <person name="Balachadran M.T."/>
            <person name="Sivarajan S.R."/>
            <person name="Poveda L."/>
            <person name="Shimizu-Inatsugi R."/>
            <person name="Schlapbach R."/>
            <person name="Sreeman S.M."/>
            <person name="Shimizu K.K."/>
        </authorList>
    </citation>
    <scope>NUCLEOTIDE SEQUENCE</scope>
</reference>
<evidence type="ECO:0000256" key="3">
    <source>
        <dbReference type="ARBA" id="ARBA00022691"/>
    </source>
</evidence>
<name>A0AAV5BSY1_ELECO</name>
<organism evidence="6 8">
    <name type="scientific">Eleusine coracana subsp. coracana</name>
    <dbReference type="NCBI Taxonomy" id="191504"/>
    <lineage>
        <taxon>Eukaryota</taxon>
        <taxon>Viridiplantae</taxon>
        <taxon>Streptophyta</taxon>
        <taxon>Embryophyta</taxon>
        <taxon>Tracheophyta</taxon>
        <taxon>Spermatophyta</taxon>
        <taxon>Magnoliopsida</taxon>
        <taxon>Liliopsida</taxon>
        <taxon>Poales</taxon>
        <taxon>Poaceae</taxon>
        <taxon>PACMAD clade</taxon>
        <taxon>Chloridoideae</taxon>
        <taxon>Cynodonteae</taxon>
        <taxon>Eleusininae</taxon>
        <taxon>Eleusine</taxon>
    </lineage>
</organism>
<dbReference type="GO" id="GO:0008171">
    <property type="term" value="F:O-methyltransferase activity"/>
    <property type="evidence" value="ECO:0007669"/>
    <property type="project" value="InterPro"/>
</dbReference>
<feature type="domain" description="O-methyltransferase C-terminal" evidence="5">
    <location>
        <begin position="171"/>
        <end position="251"/>
    </location>
</feature>
<evidence type="ECO:0000259" key="5">
    <source>
        <dbReference type="Pfam" id="PF00891"/>
    </source>
</evidence>
<keyword evidence="2" id="KW-0808">Transferase</keyword>
<evidence type="ECO:0000313" key="7">
    <source>
        <dbReference type="EMBL" id="GJM89473.1"/>
    </source>
</evidence>
<feature type="compositionally biased region" description="Basic and acidic residues" evidence="4">
    <location>
        <begin position="23"/>
        <end position="34"/>
    </location>
</feature>
<protein>
    <recommendedName>
        <fullName evidence="5">O-methyltransferase C-terminal domain-containing protein</fullName>
    </recommendedName>
</protein>
<reference evidence="6" key="1">
    <citation type="journal article" date="2018" name="DNA Res.">
        <title>Multiple hybrid de novo genome assembly of finger millet, an orphan allotetraploid crop.</title>
        <authorList>
            <person name="Hatakeyama M."/>
            <person name="Aluri S."/>
            <person name="Balachadran M.T."/>
            <person name="Sivarajan S.R."/>
            <person name="Patrignani A."/>
            <person name="Gruter S."/>
            <person name="Poveda L."/>
            <person name="Shimizu-Inatsugi R."/>
            <person name="Baeten J."/>
            <person name="Francoijs K.J."/>
            <person name="Nataraja K.N."/>
            <person name="Reddy Y.A.N."/>
            <person name="Phadnis S."/>
            <person name="Ravikumar R.L."/>
            <person name="Schlapbach R."/>
            <person name="Sreeman S.M."/>
            <person name="Shimizu K.K."/>
        </authorList>
    </citation>
    <scope>NUCLEOTIDE SEQUENCE</scope>
</reference>
<evidence type="ECO:0000256" key="2">
    <source>
        <dbReference type="ARBA" id="ARBA00022679"/>
    </source>
</evidence>
<evidence type="ECO:0000256" key="4">
    <source>
        <dbReference type="SAM" id="MobiDB-lite"/>
    </source>
</evidence>
<feature type="compositionally biased region" description="Pro residues" evidence="4">
    <location>
        <begin position="66"/>
        <end position="76"/>
    </location>
</feature>
<keyword evidence="1" id="KW-0489">Methyltransferase</keyword>
<keyword evidence="3" id="KW-0949">S-adenosyl-L-methionine</keyword>
<evidence type="ECO:0000313" key="6">
    <source>
        <dbReference type="EMBL" id="GJM89072.1"/>
    </source>
</evidence>
<dbReference type="EMBL" id="BQKI01000002">
    <property type="protein sequence ID" value="GJM89072.1"/>
    <property type="molecule type" value="Genomic_DNA"/>
</dbReference>
<dbReference type="Pfam" id="PF00891">
    <property type="entry name" value="Methyltransf_2"/>
    <property type="match status" value="1"/>
</dbReference>
<dbReference type="InterPro" id="IPR001077">
    <property type="entry name" value="COMT_C"/>
</dbReference>
<dbReference type="AlphaFoldDB" id="A0AAV5BSY1"/>
<dbReference type="EMBL" id="BQKI01000002">
    <property type="protein sequence ID" value="GJM89473.1"/>
    <property type="molecule type" value="Genomic_DNA"/>
</dbReference>
<dbReference type="SUPFAM" id="SSF53335">
    <property type="entry name" value="S-adenosyl-L-methionine-dependent methyltransferases"/>
    <property type="match status" value="1"/>
</dbReference>
<dbReference type="Gene3D" id="3.40.50.150">
    <property type="entry name" value="Vaccinia Virus protein VP39"/>
    <property type="match status" value="1"/>
</dbReference>
<evidence type="ECO:0000313" key="8">
    <source>
        <dbReference type="Proteomes" id="UP001054889"/>
    </source>
</evidence>
<comment type="caution">
    <text evidence="6">The sequence shown here is derived from an EMBL/GenBank/DDBJ whole genome shotgun (WGS) entry which is preliminary data.</text>
</comment>
<dbReference type="GO" id="GO:0032259">
    <property type="term" value="P:methylation"/>
    <property type="evidence" value="ECO:0007669"/>
    <property type="project" value="UniProtKB-KW"/>
</dbReference>
<keyword evidence="8" id="KW-1185">Reference proteome</keyword>
<feature type="region of interest" description="Disordered" evidence="4">
    <location>
        <begin position="1"/>
        <end position="121"/>
    </location>
</feature>
<feature type="compositionally biased region" description="Basic and acidic residues" evidence="4">
    <location>
        <begin position="103"/>
        <end position="115"/>
    </location>
</feature>
<dbReference type="InterPro" id="IPR016461">
    <property type="entry name" value="COMT-like"/>
</dbReference>
<sequence>MCASSSRPRDPKLGEAPSELEAMDSRRACEDTWAPRRRSVADELPMGIGAARLFVEGGNLGGGSPRPRPAPRPPLAMDPHRRGEAGRKEDGRRAWPAGGRQAARHDGKKEAERLSGRRVPAPGRRLVVDERVPVPSTDARQRLRVPVRSSVSASVNWLLQRDEQHPNGPSSLFEVAHAGKKPWDLAEGNQEFSALFHDGMVADSSFVMDIIVKECGDVFHGISSLVDVAGGLGGASQAISKAFPHVACMQYIAPTGTGVK</sequence>
<dbReference type="Proteomes" id="UP001054889">
    <property type="component" value="Unassembled WGS sequence"/>
</dbReference>
<proteinExistence type="predicted"/>
<dbReference type="PANTHER" id="PTHR11746">
    <property type="entry name" value="O-METHYLTRANSFERASE"/>
    <property type="match status" value="1"/>
</dbReference>
<evidence type="ECO:0000256" key="1">
    <source>
        <dbReference type="ARBA" id="ARBA00022603"/>
    </source>
</evidence>
<accession>A0AAV5BSY1</accession>
<feature type="compositionally biased region" description="Basic and acidic residues" evidence="4">
    <location>
        <begin position="78"/>
        <end position="93"/>
    </location>
</feature>
<gene>
    <name evidence="6" type="primary">ga05214</name>
    <name evidence="7" type="synonym">ga05668</name>
    <name evidence="6" type="ORF">PR202_ga05214</name>
    <name evidence="7" type="ORF">PR202_ga05668</name>
</gene>
<dbReference type="InterPro" id="IPR029063">
    <property type="entry name" value="SAM-dependent_MTases_sf"/>
</dbReference>